<organism evidence="6 7">
    <name type="scientific">Actinomadura rugatobispora</name>
    <dbReference type="NCBI Taxonomy" id="1994"/>
    <lineage>
        <taxon>Bacteria</taxon>
        <taxon>Bacillati</taxon>
        <taxon>Actinomycetota</taxon>
        <taxon>Actinomycetes</taxon>
        <taxon>Streptosporangiales</taxon>
        <taxon>Thermomonosporaceae</taxon>
        <taxon>Actinomadura</taxon>
    </lineage>
</organism>
<accession>A0ABW1A952</accession>
<protein>
    <submittedName>
        <fullName evidence="6">FAD-dependent oxidoreductase</fullName>
    </submittedName>
</protein>
<evidence type="ECO:0000256" key="4">
    <source>
        <dbReference type="ARBA" id="ARBA00023002"/>
    </source>
</evidence>
<evidence type="ECO:0000256" key="3">
    <source>
        <dbReference type="ARBA" id="ARBA00022827"/>
    </source>
</evidence>
<evidence type="ECO:0000313" key="7">
    <source>
        <dbReference type="Proteomes" id="UP001596074"/>
    </source>
</evidence>
<dbReference type="SUPFAM" id="SSF51905">
    <property type="entry name" value="FAD/NAD(P)-binding domain"/>
    <property type="match status" value="1"/>
</dbReference>
<name>A0ABW1A952_9ACTN</name>
<dbReference type="InterPro" id="IPR036188">
    <property type="entry name" value="FAD/NAD-bd_sf"/>
</dbReference>
<dbReference type="InterPro" id="IPR050315">
    <property type="entry name" value="FAD-oxidoreductase_2"/>
</dbReference>
<dbReference type="InterPro" id="IPR027477">
    <property type="entry name" value="Succ_DH/fumarate_Rdtase_cat_sf"/>
</dbReference>
<gene>
    <name evidence="6" type="ORF">ACFPZN_34745</name>
</gene>
<proteinExistence type="predicted"/>
<keyword evidence="3" id="KW-0274">FAD</keyword>
<dbReference type="RefSeq" id="WP_378286570.1">
    <property type="nucleotide sequence ID" value="NZ_JBHSON010000059.1"/>
</dbReference>
<dbReference type="Gene3D" id="3.50.50.60">
    <property type="entry name" value="FAD/NAD(P)-binding domain"/>
    <property type="match status" value="1"/>
</dbReference>
<dbReference type="PANTHER" id="PTHR43400">
    <property type="entry name" value="FUMARATE REDUCTASE"/>
    <property type="match status" value="1"/>
</dbReference>
<dbReference type="Gene3D" id="3.90.700.10">
    <property type="entry name" value="Succinate dehydrogenase/fumarate reductase flavoprotein, catalytic domain"/>
    <property type="match status" value="1"/>
</dbReference>
<dbReference type="Pfam" id="PF00890">
    <property type="entry name" value="FAD_binding_2"/>
    <property type="match status" value="1"/>
</dbReference>
<comment type="cofactor">
    <cofactor evidence="1">
        <name>FAD</name>
        <dbReference type="ChEBI" id="CHEBI:57692"/>
    </cofactor>
</comment>
<evidence type="ECO:0000256" key="2">
    <source>
        <dbReference type="ARBA" id="ARBA00022630"/>
    </source>
</evidence>
<sequence length="582" mass="59807">MISAASRQNPSGSARLRRYASAYAPTFASLRLVGDAVPASTGTVLTRRSPDQVRVTRAITEPAQTAAMAATPRADVIVVGSGAAGLAAALTTARAGLGTIVLERTGLLGGTSAMSGGLVYAPGSRPAREAGHVPDPGAVTGYLEAVARRPIDKARLEAFLEAAPAMVDELAGAGVAFRLTGLVDYYRDAPGAGPGHVLGTHPFDPSGLGGLAARVRRSPYRGPEELWTAGTGLVGHLVAACARAGVRFRTSCRARKLLVEDGRVAGVLTGGCAESVAVRAPDVVLASGGFEFDDGLLREWVGAPLEGSWSCPGNEGDGLAMARTAGAGLSGMGEVQWYALLRLSDEEREGAPLMHDASPARNLPGSIIVDRNGRRFANEGTLYQDFGRAVADPDAARLPAWLVVDAGFLDRYRERCFGDRPLTPPHWLSAGTISELAGLIGADAAVLTETVERFNAGAARGLDPDFGRGEAAVDREWGDGDREGARACLAPLERGPFHATRVYAGSSGTTGGPSVDPDARVLDGAGAPIPGLYAAGNITAGVFGDSSPASGATLGPGMTFGHLAGRAIAAGRRDAHTDHKEA</sequence>
<reference evidence="7" key="1">
    <citation type="journal article" date="2019" name="Int. J. Syst. Evol. Microbiol.">
        <title>The Global Catalogue of Microorganisms (GCM) 10K type strain sequencing project: providing services to taxonomists for standard genome sequencing and annotation.</title>
        <authorList>
            <consortium name="The Broad Institute Genomics Platform"/>
            <consortium name="The Broad Institute Genome Sequencing Center for Infectious Disease"/>
            <person name="Wu L."/>
            <person name="Ma J."/>
        </authorList>
    </citation>
    <scope>NUCLEOTIDE SEQUENCE [LARGE SCALE GENOMIC DNA]</scope>
    <source>
        <strain evidence="7">KCTC 42087</strain>
    </source>
</reference>
<evidence type="ECO:0000313" key="6">
    <source>
        <dbReference type="EMBL" id="MFC5750804.1"/>
    </source>
</evidence>
<keyword evidence="2" id="KW-0285">Flavoprotein</keyword>
<keyword evidence="4" id="KW-0560">Oxidoreductase</keyword>
<keyword evidence="7" id="KW-1185">Reference proteome</keyword>
<dbReference type="EMBL" id="JBHSON010000059">
    <property type="protein sequence ID" value="MFC5750804.1"/>
    <property type="molecule type" value="Genomic_DNA"/>
</dbReference>
<comment type="caution">
    <text evidence="6">The sequence shown here is derived from an EMBL/GenBank/DDBJ whole genome shotgun (WGS) entry which is preliminary data.</text>
</comment>
<dbReference type="PANTHER" id="PTHR43400:SF10">
    <property type="entry name" value="3-OXOSTEROID 1-DEHYDROGENASE"/>
    <property type="match status" value="1"/>
</dbReference>
<evidence type="ECO:0000259" key="5">
    <source>
        <dbReference type="Pfam" id="PF00890"/>
    </source>
</evidence>
<dbReference type="Proteomes" id="UP001596074">
    <property type="component" value="Unassembled WGS sequence"/>
</dbReference>
<evidence type="ECO:0000256" key="1">
    <source>
        <dbReference type="ARBA" id="ARBA00001974"/>
    </source>
</evidence>
<dbReference type="InterPro" id="IPR003953">
    <property type="entry name" value="FAD-dep_OxRdtase_2_FAD-bd"/>
</dbReference>
<dbReference type="SUPFAM" id="SSF56425">
    <property type="entry name" value="Succinate dehydrogenase/fumarate reductase flavoprotein, catalytic domain"/>
    <property type="match status" value="1"/>
</dbReference>
<feature type="domain" description="FAD-dependent oxidoreductase 2 FAD-binding" evidence="5">
    <location>
        <begin position="75"/>
        <end position="554"/>
    </location>
</feature>